<comment type="subcellular location">
    <subcellularLocation>
        <location evidence="1">Membrane</location>
        <topology evidence="1">Multi-pass membrane protein</topology>
    </subcellularLocation>
</comment>
<proteinExistence type="inferred from homology"/>
<evidence type="ECO:0000313" key="8">
    <source>
        <dbReference type="Proteomes" id="UP001179952"/>
    </source>
</evidence>
<feature type="transmembrane region" description="Helical" evidence="6">
    <location>
        <begin position="180"/>
        <end position="201"/>
    </location>
</feature>
<sequence>MVAVLRKPPLHMGSIPASQKPVSLAKKNHFRASFSRRSVDNSSNSSPRRDFGDMGLLSFGVGEMGVGRFGPPVCLNRGFRDVGRLESGFDKLGCERFVCRAVSGGGDGGCGGFGGGGGAGDGGSESGGDDESIFSWYLTALDKHPVLTKSITSSFLNCIGDLICQILIDRVPTLDVKRTFVFSLLGFALVGPTLHFWYFYLSQVVTLNGASGAFVRLLLDQFIFSPIFIGAFLSSLVTLEGKPSQVLPKLQQDWWSSVLANWQLWIPFQFLNFRFVPQQFQVLAANFVALAWNVILSFKAHKALETK</sequence>
<dbReference type="AlphaFoldDB" id="A0AAV9BKW1"/>
<evidence type="ECO:0000256" key="3">
    <source>
        <dbReference type="ARBA" id="ARBA00022692"/>
    </source>
</evidence>
<name>A0AAV9BKW1_ACOGR</name>
<evidence type="ECO:0008006" key="9">
    <source>
        <dbReference type="Google" id="ProtNLM"/>
    </source>
</evidence>
<evidence type="ECO:0000256" key="2">
    <source>
        <dbReference type="ARBA" id="ARBA00006824"/>
    </source>
</evidence>
<dbReference type="PANTHER" id="PTHR11266:SF80">
    <property type="entry name" value="PEROXISOMAL MEMBRANE PROTEIN 2"/>
    <property type="match status" value="1"/>
</dbReference>
<protein>
    <recommendedName>
        <fullName evidence="9">MPV17</fullName>
    </recommendedName>
</protein>
<dbReference type="Pfam" id="PF04117">
    <property type="entry name" value="Mpv17_PMP22"/>
    <property type="match status" value="1"/>
</dbReference>
<dbReference type="GO" id="GO:0005737">
    <property type="term" value="C:cytoplasm"/>
    <property type="evidence" value="ECO:0007669"/>
    <property type="project" value="TreeGrafter"/>
</dbReference>
<keyword evidence="4 6" id="KW-1133">Transmembrane helix</keyword>
<dbReference type="Proteomes" id="UP001179952">
    <property type="component" value="Unassembled WGS sequence"/>
</dbReference>
<evidence type="ECO:0000313" key="7">
    <source>
        <dbReference type="EMBL" id="KAK1277067.1"/>
    </source>
</evidence>
<dbReference type="EMBL" id="JAUJYN010000002">
    <property type="protein sequence ID" value="KAK1277067.1"/>
    <property type="molecule type" value="Genomic_DNA"/>
</dbReference>
<evidence type="ECO:0000256" key="1">
    <source>
        <dbReference type="ARBA" id="ARBA00004141"/>
    </source>
</evidence>
<dbReference type="PANTHER" id="PTHR11266">
    <property type="entry name" value="PEROXISOMAL MEMBRANE PROTEIN 2, PXMP2 MPV17"/>
    <property type="match status" value="1"/>
</dbReference>
<evidence type="ECO:0000256" key="5">
    <source>
        <dbReference type="ARBA" id="ARBA00023136"/>
    </source>
</evidence>
<accession>A0AAV9BKW1</accession>
<evidence type="ECO:0000256" key="4">
    <source>
        <dbReference type="ARBA" id="ARBA00022989"/>
    </source>
</evidence>
<evidence type="ECO:0000256" key="6">
    <source>
        <dbReference type="RuleBase" id="RU363053"/>
    </source>
</evidence>
<gene>
    <name evidence="7" type="ORF">QJS04_geneDACA003547</name>
</gene>
<dbReference type="InterPro" id="IPR007248">
    <property type="entry name" value="Mpv17_PMP22"/>
</dbReference>
<comment type="similarity">
    <text evidence="2 6">Belongs to the peroxisomal membrane protein PXMP2/4 family.</text>
</comment>
<comment type="caution">
    <text evidence="7">The sequence shown here is derived from an EMBL/GenBank/DDBJ whole genome shotgun (WGS) entry which is preliminary data.</text>
</comment>
<keyword evidence="5 6" id="KW-0472">Membrane</keyword>
<organism evidence="7 8">
    <name type="scientific">Acorus gramineus</name>
    <name type="common">Dwarf sweet flag</name>
    <dbReference type="NCBI Taxonomy" id="55184"/>
    <lineage>
        <taxon>Eukaryota</taxon>
        <taxon>Viridiplantae</taxon>
        <taxon>Streptophyta</taxon>
        <taxon>Embryophyta</taxon>
        <taxon>Tracheophyta</taxon>
        <taxon>Spermatophyta</taxon>
        <taxon>Magnoliopsida</taxon>
        <taxon>Liliopsida</taxon>
        <taxon>Acoraceae</taxon>
        <taxon>Acorus</taxon>
    </lineage>
</organism>
<keyword evidence="8" id="KW-1185">Reference proteome</keyword>
<feature type="transmembrane region" description="Helical" evidence="6">
    <location>
        <begin position="213"/>
        <end position="233"/>
    </location>
</feature>
<dbReference type="GO" id="GO:0016020">
    <property type="term" value="C:membrane"/>
    <property type="evidence" value="ECO:0007669"/>
    <property type="project" value="UniProtKB-SubCell"/>
</dbReference>
<reference evidence="7" key="1">
    <citation type="journal article" date="2023" name="Nat. Commun.">
        <title>Diploid and tetraploid genomes of Acorus and the evolution of monocots.</title>
        <authorList>
            <person name="Ma L."/>
            <person name="Liu K.W."/>
            <person name="Li Z."/>
            <person name="Hsiao Y.Y."/>
            <person name="Qi Y."/>
            <person name="Fu T."/>
            <person name="Tang G.D."/>
            <person name="Zhang D."/>
            <person name="Sun W.H."/>
            <person name="Liu D.K."/>
            <person name="Li Y."/>
            <person name="Chen G.Z."/>
            <person name="Liu X.D."/>
            <person name="Liao X.Y."/>
            <person name="Jiang Y.T."/>
            <person name="Yu X."/>
            <person name="Hao Y."/>
            <person name="Huang J."/>
            <person name="Zhao X.W."/>
            <person name="Ke S."/>
            <person name="Chen Y.Y."/>
            <person name="Wu W.L."/>
            <person name="Hsu J.L."/>
            <person name="Lin Y.F."/>
            <person name="Huang M.D."/>
            <person name="Li C.Y."/>
            <person name="Huang L."/>
            <person name="Wang Z.W."/>
            <person name="Zhao X."/>
            <person name="Zhong W.Y."/>
            <person name="Peng D.H."/>
            <person name="Ahmad S."/>
            <person name="Lan S."/>
            <person name="Zhang J.S."/>
            <person name="Tsai W.C."/>
            <person name="Van de Peer Y."/>
            <person name="Liu Z.J."/>
        </authorList>
    </citation>
    <scope>NUCLEOTIDE SEQUENCE</scope>
    <source>
        <strain evidence="7">SCP</strain>
    </source>
</reference>
<reference evidence="7" key="2">
    <citation type="submission" date="2023-06" db="EMBL/GenBank/DDBJ databases">
        <authorList>
            <person name="Ma L."/>
            <person name="Liu K.-W."/>
            <person name="Li Z."/>
            <person name="Hsiao Y.-Y."/>
            <person name="Qi Y."/>
            <person name="Fu T."/>
            <person name="Tang G."/>
            <person name="Zhang D."/>
            <person name="Sun W.-H."/>
            <person name="Liu D.-K."/>
            <person name="Li Y."/>
            <person name="Chen G.-Z."/>
            <person name="Liu X.-D."/>
            <person name="Liao X.-Y."/>
            <person name="Jiang Y.-T."/>
            <person name="Yu X."/>
            <person name="Hao Y."/>
            <person name="Huang J."/>
            <person name="Zhao X.-W."/>
            <person name="Ke S."/>
            <person name="Chen Y.-Y."/>
            <person name="Wu W.-L."/>
            <person name="Hsu J.-L."/>
            <person name="Lin Y.-F."/>
            <person name="Huang M.-D."/>
            <person name="Li C.-Y."/>
            <person name="Huang L."/>
            <person name="Wang Z.-W."/>
            <person name="Zhao X."/>
            <person name="Zhong W.-Y."/>
            <person name="Peng D.-H."/>
            <person name="Ahmad S."/>
            <person name="Lan S."/>
            <person name="Zhang J.-S."/>
            <person name="Tsai W.-C."/>
            <person name="Van De Peer Y."/>
            <person name="Liu Z.-J."/>
        </authorList>
    </citation>
    <scope>NUCLEOTIDE SEQUENCE</scope>
    <source>
        <strain evidence="7">SCP</strain>
        <tissue evidence="7">Leaves</tissue>
    </source>
</reference>
<keyword evidence="3 6" id="KW-0812">Transmembrane</keyword>